<name>Q4T6Y8_TETNG</name>
<dbReference type="KEGG" id="tng:GSTEN00006044G001"/>
<accession>Q4T6Y8</accession>
<comment type="caution">
    <text evidence="2">The sequence shown here is derived from an EMBL/GenBank/DDBJ whole genome shotgun (WGS) entry which is preliminary data.</text>
</comment>
<dbReference type="EMBL" id="CAAE01008488">
    <property type="protein sequence ID" value="CAF91344.1"/>
    <property type="molecule type" value="Genomic_DNA"/>
</dbReference>
<feature type="compositionally biased region" description="Low complexity" evidence="1">
    <location>
        <begin position="49"/>
        <end position="58"/>
    </location>
</feature>
<evidence type="ECO:0000256" key="1">
    <source>
        <dbReference type="SAM" id="MobiDB-lite"/>
    </source>
</evidence>
<sequence length="58" mass="6437">GSPTRSPTAWVQQQKTTKTWEVPMAVAAPKPQLRERAARERPLWTAVKSSSSNFNPSS</sequence>
<reference evidence="2" key="1">
    <citation type="journal article" date="2004" name="Nature">
        <title>Genome duplication in the teleost fish Tetraodon nigroviridis reveals the early vertebrate proto-karyotype.</title>
        <authorList>
            <person name="Jaillon O."/>
            <person name="Aury J.-M."/>
            <person name="Brunet F."/>
            <person name="Petit J.-L."/>
            <person name="Stange-Thomann N."/>
            <person name="Mauceli E."/>
            <person name="Bouneau L."/>
            <person name="Fischer C."/>
            <person name="Ozouf-Costaz C."/>
            <person name="Bernot A."/>
            <person name="Nicaud S."/>
            <person name="Jaffe D."/>
            <person name="Fisher S."/>
            <person name="Lutfalla G."/>
            <person name="Dossat C."/>
            <person name="Segurens B."/>
            <person name="Dasilva C."/>
            <person name="Salanoubat M."/>
            <person name="Levy M."/>
            <person name="Boudet N."/>
            <person name="Castellano S."/>
            <person name="Anthouard V."/>
            <person name="Jubin C."/>
            <person name="Castelli V."/>
            <person name="Katinka M."/>
            <person name="Vacherie B."/>
            <person name="Biemont C."/>
            <person name="Skalli Z."/>
            <person name="Cattolico L."/>
            <person name="Poulain J."/>
            <person name="De Berardinis V."/>
            <person name="Cruaud C."/>
            <person name="Duprat S."/>
            <person name="Brottier P."/>
            <person name="Coutanceau J.-P."/>
            <person name="Gouzy J."/>
            <person name="Parra G."/>
            <person name="Lardier G."/>
            <person name="Chapple C."/>
            <person name="McKernan K.J."/>
            <person name="McEwan P."/>
            <person name="Bosak S."/>
            <person name="Kellis M."/>
            <person name="Volff J.-N."/>
            <person name="Guigo R."/>
            <person name="Zody M.C."/>
            <person name="Mesirov J."/>
            <person name="Lindblad-Toh K."/>
            <person name="Birren B."/>
            <person name="Nusbaum C."/>
            <person name="Kahn D."/>
            <person name="Robinson-Rechavi M."/>
            <person name="Laudet V."/>
            <person name="Schachter V."/>
            <person name="Quetier F."/>
            <person name="Saurin W."/>
            <person name="Scarpelli C."/>
            <person name="Wincker P."/>
            <person name="Lander E.S."/>
            <person name="Weissenbach J."/>
            <person name="Roest Crollius H."/>
        </authorList>
    </citation>
    <scope>NUCLEOTIDE SEQUENCE [LARGE SCALE GENOMIC DNA]</scope>
</reference>
<organism evidence="2">
    <name type="scientific">Tetraodon nigroviridis</name>
    <name type="common">Spotted green pufferfish</name>
    <name type="synonym">Chelonodon nigroviridis</name>
    <dbReference type="NCBI Taxonomy" id="99883"/>
    <lineage>
        <taxon>Eukaryota</taxon>
        <taxon>Metazoa</taxon>
        <taxon>Chordata</taxon>
        <taxon>Craniata</taxon>
        <taxon>Vertebrata</taxon>
        <taxon>Euteleostomi</taxon>
        <taxon>Actinopterygii</taxon>
        <taxon>Neopterygii</taxon>
        <taxon>Teleostei</taxon>
        <taxon>Neoteleostei</taxon>
        <taxon>Acanthomorphata</taxon>
        <taxon>Eupercaria</taxon>
        <taxon>Tetraodontiformes</taxon>
        <taxon>Tetradontoidea</taxon>
        <taxon>Tetraodontidae</taxon>
        <taxon>Tetraodon</taxon>
    </lineage>
</organism>
<protein>
    <submittedName>
        <fullName evidence="2">(spotted green pufferfish) hypothetical protein</fullName>
    </submittedName>
</protein>
<feature type="region of interest" description="Disordered" evidence="1">
    <location>
        <begin position="36"/>
        <end position="58"/>
    </location>
</feature>
<evidence type="ECO:0000313" key="2">
    <source>
        <dbReference type="EMBL" id="CAF91344.1"/>
    </source>
</evidence>
<gene>
    <name evidence="2" type="ORF">GSTENG00006044001</name>
</gene>
<dbReference type="AlphaFoldDB" id="Q4T6Y8"/>
<feature type="non-terminal residue" evidence="2">
    <location>
        <position position="58"/>
    </location>
</feature>
<proteinExistence type="predicted"/>
<reference evidence="2" key="2">
    <citation type="submission" date="2004-02" db="EMBL/GenBank/DDBJ databases">
        <authorList>
            <consortium name="Genoscope"/>
            <consortium name="Whitehead Institute Centre for Genome Research"/>
        </authorList>
    </citation>
    <scope>NUCLEOTIDE SEQUENCE</scope>
</reference>